<dbReference type="RefSeq" id="XP_002429404.1">
    <property type="nucleotide sequence ID" value="XM_002429359.1"/>
</dbReference>
<dbReference type="GeneID" id="8230258"/>
<keyword evidence="4" id="KW-0206">Cytoskeleton</keyword>
<evidence type="ECO:0000256" key="5">
    <source>
        <dbReference type="PROSITE-ProRule" id="PRU00283"/>
    </source>
</evidence>
<dbReference type="KEGG" id="phu:Phum_PHUM432080"/>
<reference evidence="8" key="3">
    <citation type="submission" date="2021-02" db="UniProtKB">
        <authorList>
            <consortium name="EnsemblMetazoa"/>
        </authorList>
    </citation>
    <scope>IDENTIFICATION</scope>
    <source>
        <strain evidence="8">USDA</strain>
    </source>
</reference>
<dbReference type="CTD" id="8230258"/>
<protein>
    <submittedName>
        <fullName evidence="7 8">Kinesin heavy chain, putative</fullName>
    </submittedName>
</protein>
<comment type="subcellular location">
    <subcellularLocation>
        <location evidence="1">Cytoplasm</location>
        <location evidence="1">Cytoskeleton</location>
    </subcellularLocation>
</comment>
<evidence type="ECO:0000313" key="7">
    <source>
        <dbReference type="EMBL" id="EEB16666.1"/>
    </source>
</evidence>
<dbReference type="GO" id="GO:0016887">
    <property type="term" value="F:ATP hydrolysis activity"/>
    <property type="evidence" value="ECO:0007669"/>
    <property type="project" value="TreeGrafter"/>
</dbReference>
<organism>
    <name type="scientific">Pediculus humanus subsp. corporis</name>
    <name type="common">Body louse</name>
    <dbReference type="NCBI Taxonomy" id="121224"/>
    <lineage>
        <taxon>Eukaryota</taxon>
        <taxon>Metazoa</taxon>
        <taxon>Ecdysozoa</taxon>
        <taxon>Arthropoda</taxon>
        <taxon>Hexapoda</taxon>
        <taxon>Insecta</taxon>
        <taxon>Pterygota</taxon>
        <taxon>Neoptera</taxon>
        <taxon>Paraneoptera</taxon>
        <taxon>Psocodea</taxon>
        <taxon>Troctomorpha</taxon>
        <taxon>Phthiraptera</taxon>
        <taxon>Anoplura</taxon>
        <taxon>Pediculidae</taxon>
        <taxon>Pediculus</taxon>
    </lineage>
</organism>
<evidence type="ECO:0000256" key="2">
    <source>
        <dbReference type="ARBA" id="ARBA00022741"/>
    </source>
</evidence>
<dbReference type="PROSITE" id="PS50067">
    <property type="entry name" value="KINESIN_MOTOR_2"/>
    <property type="match status" value="1"/>
</dbReference>
<comment type="similarity">
    <text evidence="5">Belongs to the TRAFAC class myosin-kinesin ATPase superfamily. Kinesin family.</text>
</comment>
<dbReference type="SUPFAM" id="SSF52540">
    <property type="entry name" value="P-loop containing nucleoside triphosphate hydrolases"/>
    <property type="match status" value="1"/>
</dbReference>
<dbReference type="OrthoDB" id="3176171at2759"/>
<feature type="domain" description="Kinesin motor" evidence="6">
    <location>
        <begin position="12"/>
        <end position="335"/>
    </location>
</feature>
<dbReference type="SMART" id="SM00129">
    <property type="entry name" value="KISc"/>
    <property type="match status" value="1"/>
</dbReference>
<dbReference type="GO" id="GO:0008017">
    <property type="term" value="F:microtubule binding"/>
    <property type="evidence" value="ECO:0007669"/>
    <property type="project" value="InterPro"/>
</dbReference>
<evidence type="ECO:0000259" key="6">
    <source>
        <dbReference type="PROSITE" id="PS50067"/>
    </source>
</evidence>
<dbReference type="EnsemblMetazoa" id="PHUM432080-RA">
    <property type="protein sequence ID" value="PHUM432080-PA"/>
    <property type="gene ID" value="PHUM432080"/>
</dbReference>
<evidence type="ECO:0000313" key="9">
    <source>
        <dbReference type="Proteomes" id="UP000009046"/>
    </source>
</evidence>
<dbReference type="InterPro" id="IPR036961">
    <property type="entry name" value="Kinesin_motor_dom_sf"/>
</dbReference>
<keyword evidence="4" id="KW-0963">Cytoplasm</keyword>
<dbReference type="PANTHER" id="PTHR24115">
    <property type="entry name" value="KINESIN-RELATED"/>
    <property type="match status" value="1"/>
</dbReference>
<accession>E0VTG0</accession>
<evidence type="ECO:0000256" key="3">
    <source>
        <dbReference type="ARBA" id="ARBA00022840"/>
    </source>
</evidence>
<gene>
    <name evidence="8" type="primary">8230258</name>
    <name evidence="7" type="ORF">Phum_PHUM432080</name>
</gene>
<reference evidence="7" key="1">
    <citation type="submission" date="2007-04" db="EMBL/GenBank/DDBJ databases">
        <title>Annotation of Pediculus humanus corporis strain USDA.</title>
        <authorList>
            <person name="Kirkness E."/>
            <person name="Hannick L."/>
            <person name="Hass B."/>
            <person name="Bruggner R."/>
            <person name="Lawson D."/>
            <person name="Bidwell S."/>
            <person name="Joardar V."/>
            <person name="Caler E."/>
            <person name="Walenz B."/>
            <person name="Inman J."/>
            <person name="Schobel S."/>
            <person name="Galinsky K."/>
            <person name="Amedeo P."/>
            <person name="Strausberg R."/>
        </authorList>
    </citation>
    <scope>NUCLEOTIDE SEQUENCE</scope>
    <source>
        <strain evidence="7">USDA</strain>
    </source>
</reference>
<evidence type="ECO:0000256" key="4">
    <source>
        <dbReference type="ARBA" id="ARBA00023212"/>
    </source>
</evidence>
<dbReference type="InParanoid" id="E0VTG0"/>
<dbReference type="InterPro" id="IPR001752">
    <property type="entry name" value="Kinesin_motor_dom"/>
</dbReference>
<keyword evidence="3 5" id="KW-0067">ATP-binding</keyword>
<dbReference type="GO" id="GO:0007018">
    <property type="term" value="P:microtubule-based movement"/>
    <property type="evidence" value="ECO:0007669"/>
    <property type="project" value="InterPro"/>
</dbReference>
<dbReference type="GO" id="GO:0005871">
    <property type="term" value="C:kinesin complex"/>
    <property type="evidence" value="ECO:0007669"/>
    <property type="project" value="TreeGrafter"/>
</dbReference>
<dbReference type="STRING" id="121224.E0VTG0"/>
<sequence length="369" mass="42389">MTKYLKREKTFNSKLFVRLLPSVDFNYDYVKIDNNKKVIYVRCLQDLARGVKQKNPNFWAFCTDGILWNASQDEIFETVASDWYDDIFNGVSGIILAYGQTGSGKTFTTSGLWHPFPNRGLILRILSQLIVEAKQKQETTKITLGISYIEFIGETVRDLINGKMIDKIQEVIENPILSEEWAWRAIFKAECQKTYVEGAPYKGSNKGHSILTFYIHSESLIDTDPIITHSKVHIIDMAGIDNYGHKTSNWKDKYTVGQSNLSKCLIEQVIICLSGTSWKSGTHICPYKSCRFLIFLHDTLRPSCHIRFIAHIHGNDPNLSQTISSLKFGEKLKGFKPTKIKTNFETDCFLQIKNLEVSKNKFFYIVLFF</sequence>
<feature type="binding site" evidence="5">
    <location>
        <begin position="99"/>
        <end position="106"/>
    </location>
    <ligand>
        <name>ATP</name>
        <dbReference type="ChEBI" id="CHEBI:30616"/>
    </ligand>
</feature>
<dbReference type="InterPro" id="IPR027417">
    <property type="entry name" value="P-loop_NTPase"/>
</dbReference>
<reference evidence="7" key="2">
    <citation type="submission" date="2007-04" db="EMBL/GenBank/DDBJ databases">
        <title>The genome of the human body louse.</title>
        <authorList>
            <consortium name="The Human Body Louse Genome Consortium"/>
            <person name="Kirkness E."/>
            <person name="Walenz B."/>
            <person name="Hass B."/>
            <person name="Bruggner R."/>
            <person name="Strausberg R."/>
        </authorList>
    </citation>
    <scope>NUCLEOTIDE SEQUENCE</scope>
    <source>
        <strain evidence="7">USDA</strain>
    </source>
</reference>
<keyword evidence="9" id="KW-1185">Reference proteome</keyword>
<dbReference type="EMBL" id="DS235763">
    <property type="protein sequence ID" value="EEB16666.1"/>
    <property type="molecule type" value="Genomic_DNA"/>
</dbReference>
<keyword evidence="5" id="KW-0505">Motor protein</keyword>
<dbReference type="eggNOG" id="KOG4280">
    <property type="taxonomic scope" value="Eukaryota"/>
</dbReference>
<dbReference type="HOGENOM" id="CLU_001485_2_1_1"/>
<dbReference type="GO" id="GO:0003777">
    <property type="term" value="F:microtubule motor activity"/>
    <property type="evidence" value="ECO:0007669"/>
    <property type="project" value="InterPro"/>
</dbReference>
<proteinExistence type="inferred from homology"/>
<dbReference type="PRINTS" id="PR00380">
    <property type="entry name" value="KINESINHEAVY"/>
</dbReference>
<keyword evidence="2 5" id="KW-0547">Nucleotide-binding</keyword>
<dbReference type="AlphaFoldDB" id="E0VTG0"/>
<dbReference type="Gene3D" id="3.40.850.10">
    <property type="entry name" value="Kinesin motor domain"/>
    <property type="match status" value="1"/>
</dbReference>
<dbReference type="Proteomes" id="UP000009046">
    <property type="component" value="Unassembled WGS sequence"/>
</dbReference>
<dbReference type="Pfam" id="PF00225">
    <property type="entry name" value="Kinesin"/>
    <property type="match status" value="1"/>
</dbReference>
<evidence type="ECO:0000256" key="1">
    <source>
        <dbReference type="ARBA" id="ARBA00004245"/>
    </source>
</evidence>
<name>E0VTG0_PEDHC</name>
<dbReference type="GO" id="GO:0005524">
    <property type="term" value="F:ATP binding"/>
    <property type="evidence" value="ECO:0007669"/>
    <property type="project" value="UniProtKB-UniRule"/>
</dbReference>
<dbReference type="GO" id="GO:0005874">
    <property type="term" value="C:microtubule"/>
    <property type="evidence" value="ECO:0007669"/>
    <property type="project" value="TreeGrafter"/>
</dbReference>
<dbReference type="VEuPathDB" id="VectorBase:PHUM432080"/>
<dbReference type="EMBL" id="AAZO01005269">
    <property type="status" value="NOT_ANNOTATED_CDS"/>
    <property type="molecule type" value="Genomic_DNA"/>
</dbReference>
<dbReference type="InterPro" id="IPR027640">
    <property type="entry name" value="Kinesin-like_fam"/>
</dbReference>
<evidence type="ECO:0000313" key="8">
    <source>
        <dbReference type="EnsemblMetazoa" id="PHUM432080-PA"/>
    </source>
</evidence>